<dbReference type="Pfam" id="PF00782">
    <property type="entry name" value="DSPc"/>
    <property type="match status" value="1"/>
</dbReference>
<evidence type="ECO:0000256" key="1">
    <source>
        <dbReference type="ARBA" id="ARBA00022801"/>
    </source>
</evidence>
<feature type="region of interest" description="Disordered" evidence="3">
    <location>
        <begin position="222"/>
        <end position="278"/>
    </location>
</feature>
<evidence type="ECO:0000313" key="6">
    <source>
        <dbReference type="EMBL" id="EDW10748.2"/>
    </source>
</evidence>
<keyword evidence="1 6" id="KW-0378">Hydrolase</keyword>
<dbReference type="PROSITE" id="PS50054">
    <property type="entry name" value="TYR_PHOSPHATASE_DUAL"/>
    <property type="match status" value="1"/>
</dbReference>
<feature type="region of interest" description="Disordered" evidence="3">
    <location>
        <begin position="310"/>
        <end position="340"/>
    </location>
</feature>
<feature type="compositionally biased region" description="Basic and acidic residues" evidence="3">
    <location>
        <begin position="192"/>
        <end position="207"/>
    </location>
</feature>
<evidence type="ECO:0000313" key="7">
    <source>
        <dbReference type="Proteomes" id="UP000009192"/>
    </source>
</evidence>
<dbReference type="KEGG" id="dmo:Dmoj_GI21271"/>
<feature type="domain" description="Tyrosine-protein phosphatase" evidence="4">
    <location>
        <begin position="34"/>
        <end position="180"/>
    </location>
</feature>
<dbReference type="GO" id="GO:0004651">
    <property type="term" value="F:polynucleotide 5'-phosphatase activity"/>
    <property type="evidence" value="ECO:0007669"/>
    <property type="project" value="TreeGrafter"/>
</dbReference>
<gene>
    <name evidence="6" type="primary">Dmoj\GI21271</name>
    <name evidence="6" type="ORF">Dmoj_GI21271</name>
</gene>
<dbReference type="InterPro" id="IPR000340">
    <property type="entry name" value="Dual-sp_phosphatase_cat-dom"/>
</dbReference>
<dbReference type="eggNOG" id="KOG2386">
    <property type="taxonomic scope" value="Eukaryota"/>
</dbReference>
<dbReference type="InterPro" id="IPR020422">
    <property type="entry name" value="TYR_PHOSPHATASE_DUAL_dom"/>
</dbReference>
<dbReference type="InterPro" id="IPR000387">
    <property type="entry name" value="Tyr_Pase_dom"/>
</dbReference>
<accession>B4KUG1</accession>
<dbReference type="InterPro" id="IPR029021">
    <property type="entry name" value="Prot-tyrosine_phosphatase-like"/>
</dbReference>
<dbReference type="PROSITE" id="PS00383">
    <property type="entry name" value="TYR_PHOSPHATASE_1"/>
    <property type="match status" value="1"/>
</dbReference>
<evidence type="ECO:0000256" key="2">
    <source>
        <dbReference type="ARBA" id="ARBA00022912"/>
    </source>
</evidence>
<protein>
    <submittedName>
        <fullName evidence="6">Uncharacterized protein</fullName>
        <ecNumber evidence="6">3.1.3.-</ecNumber>
        <ecNumber evidence="6">3.1.3.48</ecNumber>
    </submittedName>
</protein>
<dbReference type="InterPro" id="IPR016130">
    <property type="entry name" value="Tyr_Pase_AS"/>
</dbReference>
<dbReference type="GO" id="GO:0004725">
    <property type="term" value="F:protein tyrosine phosphatase activity"/>
    <property type="evidence" value="ECO:0007669"/>
    <property type="project" value="UniProtKB-EC"/>
</dbReference>
<dbReference type="InParanoid" id="B4KUG1"/>
<feature type="compositionally biased region" description="Basic and acidic residues" evidence="3">
    <location>
        <begin position="244"/>
        <end position="278"/>
    </location>
</feature>
<keyword evidence="7" id="KW-1185">Reference proteome</keyword>
<dbReference type="SMR" id="B4KUG1"/>
<feature type="compositionally biased region" description="Polar residues" evidence="3">
    <location>
        <begin position="224"/>
        <end position="243"/>
    </location>
</feature>
<evidence type="ECO:0000259" key="4">
    <source>
        <dbReference type="PROSITE" id="PS50054"/>
    </source>
</evidence>
<name>B4KUG1_DROMO</name>
<dbReference type="PANTHER" id="PTHR10367">
    <property type="entry name" value="MRNA-CAPPING ENZYME"/>
    <property type="match status" value="1"/>
</dbReference>
<dbReference type="FunCoup" id="B4KUG1">
    <property type="interactions" value="112"/>
</dbReference>
<dbReference type="SUPFAM" id="SSF52799">
    <property type="entry name" value="(Phosphotyrosine protein) phosphatases II"/>
    <property type="match status" value="1"/>
</dbReference>
<evidence type="ECO:0000259" key="5">
    <source>
        <dbReference type="PROSITE" id="PS50056"/>
    </source>
</evidence>
<feature type="region of interest" description="Disordered" evidence="3">
    <location>
        <begin position="174"/>
        <end position="207"/>
    </location>
</feature>
<feature type="domain" description="Tyrosine specific protein phosphatases" evidence="5">
    <location>
        <begin position="100"/>
        <end position="169"/>
    </location>
</feature>
<proteinExistence type="predicted"/>
<dbReference type="SMART" id="SM00195">
    <property type="entry name" value="DSPc"/>
    <property type="match status" value="1"/>
</dbReference>
<organism evidence="6 7">
    <name type="scientific">Drosophila mojavensis</name>
    <name type="common">Fruit fly</name>
    <dbReference type="NCBI Taxonomy" id="7230"/>
    <lineage>
        <taxon>Eukaryota</taxon>
        <taxon>Metazoa</taxon>
        <taxon>Ecdysozoa</taxon>
        <taxon>Arthropoda</taxon>
        <taxon>Hexapoda</taxon>
        <taxon>Insecta</taxon>
        <taxon>Pterygota</taxon>
        <taxon>Neoptera</taxon>
        <taxon>Endopterygota</taxon>
        <taxon>Diptera</taxon>
        <taxon>Brachycera</taxon>
        <taxon>Muscomorpha</taxon>
        <taxon>Ephydroidea</taxon>
        <taxon>Drosophilidae</taxon>
        <taxon>Drosophila</taxon>
    </lineage>
</organism>
<dbReference type="PROSITE" id="PS50056">
    <property type="entry name" value="TYR_PHOSPHATASE_2"/>
    <property type="match status" value="1"/>
</dbReference>
<dbReference type="EC" id="3.1.3.48" evidence="6"/>
<reference evidence="6 7" key="1">
    <citation type="journal article" date="2007" name="Nature">
        <title>Evolution of genes and genomes on the Drosophila phylogeny.</title>
        <authorList>
            <consortium name="Drosophila 12 Genomes Consortium"/>
            <person name="Clark A.G."/>
            <person name="Eisen M.B."/>
            <person name="Smith D.R."/>
            <person name="Bergman C.M."/>
            <person name="Oliver B."/>
            <person name="Markow T.A."/>
            <person name="Kaufman T.C."/>
            <person name="Kellis M."/>
            <person name="Gelbart W."/>
            <person name="Iyer V.N."/>
            <person name="Pollard D.A."/>
            <person name="Sackton T.B."/>
            <person name="Larracuente A.M."/>
            <person name="Singh N.D."/>
            <person name="Abad J.P."/>
            <person name="Abt D.N."/>
            <person name="Adryan B."/>
            <person name="Aguade M."/>
            <person name="Akashi H."/>
            <person name="Anderson W.W."/>
            <person name="Aquadro C.F."/>
            <person name="Ardell D.H."/>
            <person name="Arguello R."/>
            <person name="Artieri C.G."/>
            <person name="Barbash D.A."/>
            <person name="Barker D."/>
            <person name="Barsanti P."/>
            <person name="Batterham P."/>
            <person name="Batzoglou S."/>
            <person name="Begun D."/>
            <person name="Bhutkar A."/>
            <person name="Blanco E."/>
            <person name="Bosak S.A."/>
            <person name="Bradley R.K."/>
            <person name="Brand A.D."/>
            <person name="Brent M.R."/>
            <person name="Brooks A.N."/>
            <person name="Brown R.H."/>
            <person name="Butlin R.K."/>
            <person name="Caggese C."/>
            <person name="Calvi B.R."/>
            <person name="Bernardo de Carvalho A."/>
            <person name="Caspi A."/>
            <person name="Castrezana S."/>
            <person name="Celniker S.E."/>
            <person name="Chang J.L."/>
            <person name="Chapple C."/>
            <person name="Chatterji S."/>
            <person name="Chinwalla A."/>
            <person name="Civetta A."/>
            <person name="Clifton S.W."/>
            <person name="Comeron J.M."/>
            <person name="Costello J.C."/>
            <person name="Coyne J.A."/>
            <person name="Daub J."/>
            <person name="David R.G."/>
            <person name="Delcher A.L."/>
            <person name="Delehaunty K."/>
            <person name="Do C.B."/>
            <person name="Ebling H."/>
            <person name="Edwards K."/>
            <person name="Eickbush T."/>
            <person name="Evans J.D."/>
            <person name="Filipski A."/>
            <person name="Findeiss S."/>
            <person name="Freyhult E."/>
            <person name="Fulton L."/>
            <person name="Fulton R."/>
            <person name="Garcia A.C."/>
            <person name="Gardiner A."/>
            <person name="Garfield D.A."/>
            <person name="Garvin B.E."/>
            <person name="Gibson G."/>
            <person name="Gilbert D."/>
            <person name="Gnerre S."/>
            <person name="Godfrey J."/>
            <person name="Good R."/>
            <person name="Gotea V."/>
            <person name="Gravely B."/>
            <person name="Greenberg A.J."/>
            <person name="Griffiths-Jones S."/>
            <person name="Gross S."/>
            <person name="Guigo R."/>
            <person name="Gustafson E.A."/>
            <person name="Haerty W."/>
            <person name="Hahn M.W."/>
            <person name="Halligan D.L."/>
            <person name="Halpern A.L."/>
            <person name="Halter G.M."/>
            <person name="Han M.V."/>
            <person name="Heger A."/>
            <person name="Hillier L."/>
            <person name="Hinrichs A.S."/>
            <person name="Holmes I."/>
            <person name="Hoskins R.A."/>
            <person name="Hubisz M.J."/>
            <person name="Hultmark D."/>
            <person name="Huntley M.A."/>
            <person name="Jaffe D.B."/>
            <person name="Jagadeeshan S."/>
            <person name="Jeck W.R."/>
            <person name="Johnson J."/>
            <person name="Jones C.D."/>
            <person name="Jordan W.C."/>
            <person name="Karpen G.H."/>
            <person name="Kataoka E."/>
            <person name="Keightley P.D."/>
            <person name="Kheradpour P."/>
            <person name="Kirkness E.F."/>
            <person name="Koerich L.B."/>
            <person name="Kristiansen K."/>
            <person name="Kudrna D."/>
            <person name="Kulathinal R.J."/>
            <person name="Kumar S."/>
            <person name="Kwok R."/>
            <person name="Lander E."/>
            <person name="Langley C.H."/>
            <person name="Lapoint R."/>
            <person name="Lazzaro B.P."/>
            <person name="Lee S.J."/>
            <person name="Levesque L."/>
            <person name="Li R."/>
            <person name="Lin C.F."/>
            <person name="Lin M.F."/>
            <person name="Lindblad-Toh K."/>
            <person name="Llopart A."/>
            <person name="Long M."/>
            <person name="Low L."/>
            <person name="Lozovsky E."/>
            <person name="Lu J."/>
            <person name="Luo M."/>
            <person name="Machado C.A."/>
            <person name="Makalowski W."/>
            <person name="Marzo M."/>
            <person name="Matsuda M."/>
            <person name="Matzkin L."/>
            <person name="McAllister B."/>
            <person name="McBride C.S."/>
            <person name="McKernan B."/>
            <person name="McKernan K."/>
            <person name="Mendez-Lago M."/>
            <person name="Minx P."/>
            <person name="Mollenhauer M.U."/>
            <person name="Montooth K."/>
            <person name="Mount S.M."/>
            <person name="Mu X."/>
            <person name="Myers E."/>
            <person name="Negre B."/>
            <person name="Newfeld S."/>
            <person name="Nielsen R."/>
            <person name="Noor M.A."/>
            <person name="O'Grady P."/>
            <person name="Pachter L."/>
            <person name="Papaceit M."/>
            <person name="Parisi M.J."/>
            <person name="Parisi M."/>
            <person name="Parts L."/>
            <person name="Pedersen J.S."/>
            <person name="Pesole G."/>
            <person name="Phillippy A.M."/>
            <person name="Ponting C.P."/>
            <person name="Pop M."/>
            <person name="Porcelli D."/>
            <person name="Powell J.R."/>
            <person name="Prohaska S."/>
            <person name="Pruitt K."/>
            <person name="Puig M."/>
            <person name="Quesneville H."/>
            <person name="Ram K.R."/>
            <person name="Rand D."/>
            <person name="Rasmussen M.D."/>
            <person name="Reed L.K."/>
            <person name="Reenan R."/>
            <person name="Reily A."/>
            <person name="Remington K.A."/>
            <person name="Rieger T.T."/>
            <person name="Ritchie M.G."/>
            <person name="Robin C."/>
            <person name="Rogers Y.H."/>
            <person name="Rohde C."/>
            <person name="Rozas J."/>
            <person name="Rubenfield M.J."/>
            <person name="Ruiz A."/>
            <person name="Russo S."/>
            <person name="Salzberg S.L."/>
            <person name="Sanchez-Gracia A."/>
            <person name="Saranga D.J."/>
            <person name="Sato H."/>
            <person name="Schaeffer S.W."/>
            <person name="Schatz M.C."/>
            <person name="Schlenke T."/>
            <person name="Schwartz R."/>
            <person name="Segarra C."/>
            <person name="Singh R.S."/>
            <person name="Sirot L."/>
            <person name="Sirota M."/>
            <person name="Sisneros N.B."/>
            <person name="Smith C.D."/>
            <person name="Smith T.F."/>
            <person name="Spieth J."/>
            <person name="Stage D.E."/>
            <person name="Stark A."/>
            <person name="Stephan W."/>
            <person name="Strausberg R.L."/>
            <person name="Strempel S."/>
            <person name="Sturgill D."/>
            <person name="Sutton G."/>
            <person name="Sutton G.G."/>
            <person name="Tao W."/>
            <person name="Teichmann S."/>
            <person name="Tobari Y.N."/>
            <person name="Tomimura Y."/>
            <person name="Tsolas J.M."/>
            <person name="Valente V.L."/>
            <person name="Venter E."/>
            <person name="Venter J.C."/>
            <person name="Vicario S."/>
            <person name="Vieira F.G."/>
            <person name="Vilella A.J."/>
            <person name="Villasante A."/>
            <person name="Walenz B."/>
            <person name="Wang J."/>
            <person name="Wasserman M."/>
            <person name="Watts T."/>
            <person name="Wilson D."/>
            <person name="Wilson R.K."/>
            <person name="Wing R.A."/>
            <person name="Wolfner M.F."/>
            <person name="Wong A."/>
            <person name="Wong G.K."/>
            <person name="Wu C.I."/>
            <person name="Wu G."/>
            <person name="Yamamoto D."/>
            <person name="Yang H.P."/>
            <person name="Yang S.P."/>
            <person name="Yorke J.A."/>
            <person name="Yoshida K."/>
            <person name="Zdobnov E."/>
            <person name="Zhang P."/>
            <person name="Zhang Y."/>
            <person name="Zimin A.V."/>
            <person name="Baldwin J."/>
            <person name="Abdouelleil A."/>
            <person name="Abdulkadir J."/>
            <person name="Abebe A."/>
            <person name="Abera B."/>
            <person name="Abreu J."/>
            <person name="Acer S.C."/>
            <person name="Aftuck L."/>
            <person name="Alexander A."/>
            <person name="An P."/>
            <person name="Anderson E."/>
            <person name="Anderson S."/>
            <person name="Arachi H."/>
            <person name="Azer M."/>
            <person name="Bachantsang P."/>
            <person name="Barry A."/>
            <person name="Bayul T."/>
            <person name="Berlin A."/>
            <person name="Bessette D."/>
            <person name="Bloom T."/>
            <person name="Blye J."/>
            <person name="Boguslavskiy L."/>
            <person name="Bonnet C."/>
            <person name="Boukhgalter B."/>
            <person name="Bourzgui I."/>
            <person name="Brown A."/>
            <person name="Cahill P."/>
            <person name="Channer S."/>
            <person name="Cheshatsang Y."/>
            <person name="Chuda L."/>
            <person name="Citroen M."/>
            <person name="Collymore A."/>
            <person name="Cooke P."/>
            <person name="Costello M."/>
            <person name="D'Aco K."/>
            <person name="Daza R."/>
            <person name="De Haan G."/>
            <person name="DeGray S."/>
            <person name="DeMaso C."/>
            <person name="Dhargay N."/>
            <person name="Dooley K."/>
            <person name="Dooley E."/>
            <person name="Doricent M."/>
            <person name="Dorje P."/>
            <person name="Dorjee K."/>
            <person name="Dupes A."/>
            <person name="Elong R."/>
            <person name="Falk J."/>
            <person name="Farina A."/>
            <person name="Faro S."/>
            <person name="Ferguson D."/>
            <person name="Fisher S."/>
            <person name="Foley C.D."/>
            <person name="Franke A."/>
            <person name="Friedrich D."/>
            <person name="Gadbois L."/>
            <person name="Gearin G."/>
            <person name="Gearin C.R."/>
            <person name="Giannoukos G."/>
            <person name="Goode T."/>
            <person name="Graham J."/>
            <person name="Grandbois E."/>
            <person name="Grewal S."/>
            <person name="Gyaltsen K."/>
            <person name="Hafez N."/>
            <person name="Hagos B."/>
            <person name="Hall J."/>
            <person name="Henson C."/>
            <person name="Hollinger A."/>
            <person name="Honan T."/>
            <person name="Huard M.D."/>
            <person name="Hughes L."/>
            <person name="Hurhula B."/>
            <person name="Husby M.E."/>
            <person name="Kamat A."/>
            <person name="Kanga B."/>
            <person name="Kashin S."/>
            <person name="Khazanovich D."/>
            <person name="Kisner P."/>
            <person name="Lance K."/>
            <person name="Lara M."/>
            <person name="Lee W."/>
            <person name="Lennon N."/>
            <person name="Letendre F."/>
            <person name="LeVine R."/>
            <person name="Lipovsky A."/>
            <person name="Liu X."/>
            <person name="Liu J."/>
            <person name="Liu S."/>
            <person name="Lokyitsang T."/>
            <person name="Lokyitsang Y."/>
            <person name="Lubonja R."/>
            <person name="Lui A."/>
            <person name="MacDonald P."/>
            <person name="Magnisalis V."/>
            <person name="Maru K."/>
            <person name="Matthews C."/>
            <person name="McCusker W."/>
            <person name="McDonough S."/>
            <person name="Mehta T."/>
            <person name="Meldrim J."/>
            <person name="Meneus L."/>
            <person name="Mihai O."/>
            <person name="Mihalev A."/>
            <person name="Mihova T."/>
            <person name="Mittelman R."/>
            <person name="Mlenga V."/>
            <person name="Montmayeur A."/>
            <person name="Mulrain L."/>
            <person name="Navidi A."/>
            <person name="Naylor J."/>
            <person name="Negash T."/>
            <person name="Nguyen T."/>
            <person name="Nguyen N."/>
            <person name="Nicol R."/>
            <person name="Norbu C."/>
            <person name="Norbu N."/>
            <person name="Novod N."/>
            <person name="O'Neill B."/>
            <person name="Osman S."/>
            <person name="Markiewicz E."/>
            <person name="Oyono O.L."/>
            <person name="Patti C."/>
            <person name="Phunkhang P."/>
            <person name="Pierre F."/>
            <person name="Priest M."/>
            <person name="Raghuraman S."/>
            <person name="Rege F."/>
            <person name="Reyes R."/>
            <person name="Rise C."/>
            <person name="Rogov P."/>
            <person name="Ross K."/>
            <person name="Ryan E."/>
            <person name="Settipalli S."/>
            <person name="Shea T."/>
            <person name="Sherpa N."/>
            <person name="Shi L."/>
            <person name="Shih D."/>
            <person name="Sparrow T."/>
            <person name="Spaulding J."/>
            <person name="Stalker J."/>
            <person name="Stange-Thomann N."/>
            <person name="Stavropoulos S."/>
            <person name="Stone C."/>
            <person name="Strader C."/>
            <person name="Tesfaye S."/>
            <person name="Thomson T."/>
            <person name="Thoulutsang Y."/>
            <person name="Thoulutsang D."/>
            <person name="Topham K."/>
            <person name="Topping I."/>
            <person name="Tsamla T."/>
            <person name="Vassiliev H."/>
            <person name="Vo A."/>
            <person name="Wangchuk T."/>
            <person name="Wangdi T."/>
            <person name="Weiand M."/>
            <person name="Wilkinson J."/>
            <person name="Wilson A."/>
            <person name="Yadav S."/>
            <person name="Young G."/>
            <person name="Yu Q."/>
            <person name="Zembek L."/>
            <person name="Zhong D."/>
            <person name="Zimmer A."/>
            <person name="Zwirko Z."/>
            <person name="Jaffe D.B."/>
            <person name="Alvarez P."/>
            <person name="Brockman W."/>
            <person name="Butler J."/>
            <person name="Chin C."/>
            <person name="Gnerre S."/>
            <person name="Grabherr M."/>
            <person name="Kleber M."/>
            <person name="Mauceli E."/>
            <person name="MacCallum I."/>
        </authorList>
    </citation>
    <scope>NUCLEOTIDE SEQUENCE [LARGE SCALE GENOMIC DNA]</scope>
    <source>
        <strain evidence="7">Tucson 15081-1352.22</strain>
    </source>
</reference>
<dbReference type="Proteomes" id="UP000009192">
    <property type="component" value="Unassembled WGS sequence"/>
</dbReference>
<dbReference type="OrthoDB" id="428974at2759"/>
<evidence type="ECO:0000256" key="3">
    <source>
        <dbReference type="SAM" id="MobiDB-lite"/>
    </source>
</evidence>
<sequence length="360" mass="42611">MVKAIPDRWLNYRPIGERIAGTRFIAFKVPLRKNINESVDDEQLRLAPHSLLESVPNLGLIVDLTNTNRYYNPQTFRDLNVAHQKLMIPGHQTPTKQLAQRFCEYVTDFLDANPDNDKLIGVHCTHGVNRTGYLICYFMITKMNMSPKLAIQTFADARGHKIERENYTESLQHLTSEQGPCKLLSETSRSPSHTESKRRLKQWQERDDRREDVSLNWRVRQQEHNGWQQQPPSRQWRNTNAYHSQEDDSQRRPLQREMSRWRQAAHSEDSAPKIRRYNDYHSDNDRYQQQNNWRPRQTAGQCPRQEYSFAYNSSSRSSSSYNKSNNSNNNNNYRRSSGQRRQLKFIFDMARSRGCRQFNL</sequence>
<dbReference type="PANTHER" id="PTHR10367:SF9">
    <property type="entry name" value="DUAL-SPECIFICITY PHOSPHATASE 11 (RNA_RNP COMPLEX 1-INTERACTING)"/>
    <property type="match status" value="1"/>
</dbReference>
<dbReference type="HOGENOM" id="CLU_057587_0_1_1"/>
<dbReference type="InterPro" id="IPR051029">
    <property type="entry name" value="mRNA_Capping_Enz/RNA_Phosphat"/>
</dbReference>
<dbReference type="EC" id="3.1.3.-" evidence="6"/>
<feature type="compositionally biased region" description="Low complexity" evidence="3">
    <location>
        <begin position="311"/>
        <end position="336"/>
    </location>
</feature>
<dbReference type="Gene3D" id="3.90.190.10">
    <property type="entry name" value="Protein tyrosine phosphatase superfamily"/>
    <property type="match status" value="1"/>
</dbReference>
<dbReference type="EMBL" id="CH933808">
    <property type="protein sequence ID" value="EDW10748.2"/>
    <property type="molecule type" value="Genomic_DNA"/>
</dbReference>
<keyword evidence="2" id="KW-0904">Protein phosphatase</keyword>
<dbReference type="AlphaFoldDB" id="B4KUG1"/>